<dbReference type="InterPro" id="IPR033671">
    <property type="entry name" value="TrmH"/>
</dbReference>
<keyword evidence="6 7" id="KW-0694">RNA-binding</keyword>
<evidence type="ECO:0000256" key="4">
    <source>
        <dbReference type="ARBA" id="ARBA00022691"/>
    </source>
</evidence>
<evidence type="ECO:0000313" key="9">
    <source>
        <dbReference type="EMBL" id="MDM9630550.1"/>
    </source>
</evidence>
<proteinExistence type="inferred from homology"/>
<comment type="similarity">
    <text evidence="7">Belongs to the class IV-like SAM-binding methyltransferase superfamily. RNA methyltransferase TrmH family.</text>
</comment>
<gene>
    <name evidence="7" type="primary">trmH</name>
    <name evidence="9" type="ORF">QU605_03665</name>
</gene>
<evidence type="ECO:0000256" key="7">
    <source>
        <dbReference type="HAMAP-Rule" id="MF_02060"/>
    </source>
</evidence>
<keyword evidence="4 7" id="KW-0949">S-adenosyl-L-methionine</keyword>
<name>A0ABT7WC97_9FLAO</name>
<comment type="function">
    <text evidence="7">Catalyzes the 2'-O methylation of guanosine at position 18 in tRNA.</text>
</comment>
<comment type="caution">
    <text evidence="9">The sequence shown here is derived from an EMBL/GenBank/DDBJ whole genome shotgun (WGS) entry which is preliminary data.</text>
</comment>
<dbReference type="CDD" id="cd18092">
    <property type="entry name" value="SpoU-like_TrmH"/>
    <property type="match status" value="1"/>
</dbReference>
<dbReference type="Gene3D" id="3.40.1280.10">
    <property type="match status" value="1"/>
</dbReference>
<evidence type="ECO:0000259" key="8">
    <source>
        <dbReference type="Pfam" id="PF00588"/>
    </source>
</evidence>
<dbReference type="InterPro" id="IPR001537">
    <property type="entry name" value="SpoU_MeTrfase"/>
</dbReference>
<dbReference type="RefSeq" id="WP_289723919.1">
    <property type="nucleotide sequence ID" value="NZ_JAUDUY010000002.1"/>
</dbReference>
<feature type="domain" description="tRNA/rRNA methyltransferase SpoU type" evidence="8">
    <location>
        <begin position="35"/>
        <end position="173"/>
    </location>
</feature>
<protein>
    <recommendedName>
        <fullName evidence="7">tRNA (guanosine(18)-2'-O)-methyltransferase</fullName>
        <ecNumber evidence="7">2.1.1.34</ecNumber>
    </recommendedName>
    <alternativeName>
        <fullName evidence="7">tRNA [Gm18] methyltransferase</fullName>
    </alternativeName>
</protein>
<dbReference type="InterPro" id="IPR029026">
    <property type="entry name" value="tRNA_m1G_MTases_N"/>
</dbReference>
<evidence type="ECO:0000256" key="5">
    <source>
        <dbReference type="ARBA" id="ARBA00022694"/>
    </source>
</evidence>
<feature type="binding site" evidence="7">
    <location>
        <position position="163"/>
    </location>
    <ligand>
        <name>S-adenosyl-L-methionine</name>
        <dbReference type="ChEBI" id="CHEBI:59789"/>
    </ligand>
</feature>
<organism evidence="9 10">
    <name type="scientific">Robiginitalea aurantiaca</name>
    <dbReference type="NCBI Taxonomy" id="3056915"/>
    <lineage>
        <taxon>Bacteria</taxon>
        <taxon>Pseudomonadati</taxon>
        <taxon>Bacteroidota</taxon>
        <taxon>Flavobacteriia</taxon>
        <taxon>Flavobacteriales</taxon>
        <taxon>Flavobacteriaceae</taxon>
        <taxon>Robiginitalea</taxon>
    </lineage>
</organism>
<dbReference type="GO" id="GO:0008168">
    <property type="term" value="F:methyltransferase activity"/>
    <property type="evidence" value="ECO:0007669"/>
    <property type="project" value="UniProtKB-KW"/>
</dbReference>
<dbReference type="Pfam" id="PF00588">
    <property type="entry name" value="SpoU_methylase"/>
    <property type="match status" value="1"/>
</dbReference>
<evidence type="ECO:0000256" key="2">
    <source>
        <dbReference type="ARBA" id="ARBA00022603"/>
    </source>
</evidence>
<sequence>MATIDRDLLDYLEDRITPERKERFLEILASRTRFLTVALEDVFQMHNASAVIRSCDAFGIQEAHLIEGRFGQRLDKNIAMGAQQWVDIQRHKTSLDCIGELRAKGYRIIATVPSENAIPLQDFLLETPTALFFGTEKEGLSPEVLKQADAAVYIPMFGFTESLNVSVAAAILLQRLREQLNASSLDWRLSENEMLEKRMDWTCKSIHSAPQIINRYYTEKSGTRKI</sequence>
<evidence type="ECO:0000256" key="1">
    <source>
        <dbReference type="ARBA" id="ARBA00022555"/>
    </source>
</evidence>
<keyword evidence="5 7" id="KW-0819">tRNA processing</keyword>
<dbReference type="SUPFAM" id="SSF75217">
    <property type="entry name" value="alpha/beta knot"/>
    <property type="match status" value="1"/>
</dbReference>
<dbReference type="Proteomes" id="UP001174839">
    <property type="component" value="Unassembled WGS sequence"/>
</dbReference>
<keyword evidence="1 7" id="KW-0820">tRNA-binding</keyword>
<dbReference type="EMBL" id="JAUDUY010000002">
    <property type="protein sequence ID" value="MDM9630550.1"/>
    <property type="molecule type" value="Genomic_DNA"/>
</dbReference>
<keyword evidence="10" id="KW-1185">Reference proteome</keyword>
<feature type="binding site" evidence="7">
    <location>
        <position position="154"/>
    </location>
    <ligand>
        <name>S-adenosyl-L-methionine</name>
        <dbReference type="ChEBI" id="CHEBI:59789"/>
    </ligand>
</feature>
<accession>A0ABT7WC97</accession>
<dbReference type="InterPro" id="IPR029028">
    <property type="entry name" value="Alpha/beta_knot_MTases"/>
</dbReference>
<dbReference type="PANTHER" id="PTHR43453:SF1">
    <property type="entry name" value="TRNA_RRNA METHYLTRANSFERASE SPOU TYPE DOMAIN-CONTAINING PROTEIN"/>
    <property type="match status" value="1"/>
</dbReference>
<evidence type="ECO:0000313" key="10">
    <source>
        <dbReference type="Proteomes" id="UP001174839"/>
    </source>
</evidence>
<keyword evidence="3 7" id="KW-0808">Transferase</keyword>
<dbReference type="PANTHER" id="PTHR43453">
    <property type="entry name" value="RRNA METHYLASE-LIKE"/>
    <property type="match status" value="1"/>
</dbReference>
<dbReference type="GO" id="GO:0032259">
    <property type="term" value="P:methylation"/>
    <property type="evidence" value="ECO:0007669"/>
    <property type="project" value="UniProtKB-KW"/>
</dbReference>
<evidence type="ECO:0000256" key="6">
    <source>
        <dbReference type="ARBA" id="ARBA00022884"/>
    </source>
</evidence>
<keyword evidence="2 7" id="KW-0489">Methyltransferase</keyword>
<comment type="caution">
    <text evidence="7">Lacks conserved residue(s) required for the propagation of feature annotation.</text>
</comment>
<dbReference type="HAMAP" id="MF_02060">
    <property type="entry name" value="tRNA_methyltr_TrmH"/>
    <property type="match status" value="1"/>
</dbReference>
<dbReference type="EC" id="2.1.1.34" evidence="7"/>
<feature type="binding site" evidence="7">
    <location>
        <position position="111"/>
    </location>
    <ligand>
        <name>S-adenosyl-L-methionine</name>
        <dbReference type="ChEBI" id="CHEBI:59789"/>
    </ligand>
</feature>
<reference evidence="9" key="1">
    <citation type="submission" date="2023-06" db="EMBL/GenBank/DDBJ databases">
        <title>Robiginitalea aurantiacus sp. nov. and Algoriphagus sediminis sp. nov., isolated from coastal sediment.</title>
        <authorList>
            <person name="Zhou Z.Y."/>
            <person name="An J."/>
            <person name="Jia Y.W."/>
            <person name="Du Z.J."/>
        </authorList>
    </citation>
    <scope>NUCLEOTIDE SEQUENCE</scope>
    <source>
        <strain evidence="9">M39</strain>
    </source>
</reference>
<comment type="catalytic activity">
    <reaction evidence="7">
        <text>guanosine(18) in tRNA + S-adenosyl-L-methionine = 2'-O-methylguanosine(18) in tRNA + S-adenosyl-L-homocysteine + H(+)</text>
        <dbReference type="Rhea" id="RHEA:20077"/>
        <dbReference type="Rhea" id="RHEA-COMP:10190"/>
        <dbReference type="Rhea" id="RHEA-COMP:10192"/>
        <dbReference type="ChEBI" id="CHEBI:15378"/>
        <dbReference type="ChEBI" id="CHEBI:57856"/>
        <dbReference type="ChEBI" id="CHEBI:59789"/>
        <dbReference type="ChEBI" id="CHEBI:74269"/>
        <dbReference type="ChEBI" id="CHEBI:74445"/>
        <dbReference type="EC" id="2.1.1.34"/>
    </reaction>
</comment>
<evidence type="ECO:0000256" key="3">
    <source>
        <dbReference type="ARBA" id="ARBA00022679"/>
    </source>
</evidence>